<sequence length="717" mass="78592">MGSALTQDFIQDGKTFMIIDREQGFASGELSRTQTGMMLSSRIQGVLQLHLHELNMKSQLRYDITGKRMLKHCLQSEAIGIAEYLGLLLQLVSTLEESSQYMLSLSNYILDEDYMFIDGTLQAGRLYIAYVPVTESLTDEPVQEHIAQLASQWIAAVRELHGNIVQQILRYCQDQSFTLAGLKQLLLHQLAGGTMATERQNPTFGASYPPRPGDRDWAAATYEGAMSAGGQAADYNNTGQGFSSASSQGLPGYATNEAPYAHPAGAREVQREQAAYGQGARADWQTQAAFKPTQGIAGMSSAGSMASVQQENKPKRALFNTKKKQASVNSNPDYQDTGDMEQEPKKLPSSYRTYLLAGSALLIAMIWRYGYLEHGNDLMLYGCSALTITVVLTIYLILKGKISIGPKINSAIEPVNVHSAVVSNATPLKSGRFGSKAKQEAEAYGQEQWRWNKESITASPMNHPAAAMPNSESDVPHFTNHSAPSQESVQQRERSIAELFGSFAHSSSRNKYDNAGGIEHNGYGNRNDQASAMKTGAGSVAMNFDSMNSQSASTTRASDEYGNSYGNFSSEAHQFENQAAGYANYAPTETLSSHMATVLLDERDNSNPTSMSENVWNGYLERRDKEGGSNESIRLRKGSFIIGRAEDGVHYHEKSVGTSRNHVELEVRQGQVFIKDLGSRNGTQLKGEALVPYKSYPMQDGDSFTIARALYTLRLTS</sequence>
<feature type="region of interest" description="Disordered" evidence="1">
    <location>
        <begin position="239"/>
        <end position="259"/>
    </location>
</feature>
<keyword evidence="2" id="KW-0472">Membrane</keyword>
<feature type="region of interest" description="Disordered" evidence="1">
    <location>
        <begin position="322"/>
        <end position="345"/>
    </location>
</feature>
<reference evidence="4 5" key="1">
    <citation type="submission" date="2023-07" db="EMBL/GenBank/DDBJ databases">
        <title>Genomic Encyclopedia of Type Strains, Phase IV (KMG-IV): sequencing the most valuable type-strain genomes for metagenomic binning, comparative biology and taxonomic classification.</title>
        <authorList>
            <person name="Goeker M."/>
        </authorList>
    </citation>
    <scope>NUCLEOTIDE SEQUENCE [LARGE SCALE GENOMIC DNA]</scope>
    <source>
        <strain evidence="4 5">DSM 22170</strain>
    </source>
</reference>
<feature type="transmembrane region" description="Helical" evidence="2">
    <location>
        <begin position="354"/>
        <end position="372"/>
    </location>
</feature>
<dbReference type="Proteomes" id="UP001185028">
    <property type="component" value="Unassembled WGS sequence"/>
</dbReference>
<dbReference type="InterPro" id="IPR008984">
    <property type="entry name" value="SMAD_FHA_dom_sf"/>
</dbReference>
<dbReference type="InterPro" id="IPR000253">
    <property type="entry name" value="FHA_dom"/>
</dbReference>
<comment type="caution">
    <text evidence="4">The sequence shown here is derived from an EMBL/GenBank/DDBJ whole genome shotgun (WGS) entry which is preliminary data.</text>
</comment>
<feature type="compositionally biased region" description="Polar residues" evidence="1">
    <location>
        <begin position="479"/>
        <end position="489"/>
    </location>
</feature>
<dbReference type="Gene3D" id="2.60.200.20">
    <property type="match status" value="1"/>
</dbReference>
<evidence type="ECO:0000313" key="4">
    <source>
        <dbReference type="EMBL" id="MDR6243548.1"/>
    </source>
</evidence>
<evidence type="ECO:0000259" key="3">
    <source>
        <dbReference type="PROSITE" id="PS50006"/>
    </source>
</evidence>
<feature type="compositionally biased region" description="Polar residues" evidence="1">
    <location>
        <begin position="239"/>
        <end position="249"/>
    </location>
</feature>
<dbReference type="Pfam" id="PF00498">
    <property type="entry name" value="FHA"/>
    <property type="match status" value="1"/>
</dbReference>
<feature type="transmembrane region" description="Helical" evidence="2">
    <location>
        <begin position="378"/>
        <end position="398"/>
    </location>
</feature>
<keyword evidence="2" id="KW-0812">Transmembrane</keyword>
<dbReference type="EMBL" id="JAVDQH010000004">
    <property type="protein sequence ID" value="MDR6243548.1"/>
    <property type="molecule type" value="Genomic_DNA"/>
</dbReference>
<feature type="region of interest" description="Disordered" evidence="1">
    <location>
        <begin position="462"/>
        <end position="491"/>
    </location>
</feature>
<protein>
    <recommendedName>
        <fullName evidence="3">FHA domain-containing protein</fullName>
    </recommendedName>
</protein>
<accession>A0ABU1IZA3</accession>
<dbReference type="Pfam" id="PF19909">
    <property type="entry name" value="DUF6382"/>
    <property type="match status" value="1"/>
</dbReference>
<dbReference type="SMART" id="SM00240">
    <property type="entry name" value="FHA"/>
    <property type="match status" value="1"/>
</dbReference>
<evidence type="ECO:0000313" key="5">
    <source>
        <dbReference type="Proteomes" id="UP001185028"/>
    </source>
</evidence>
<gene>
    <name evidence="4" type="ORF">JOC58_001435</name>
</gene>
<keyword evidence="2" id="KW-1133">Transmembrane helix</keyword>
<organism evidence="4 5">
    <name type="scientific">Paenibacillus hunanensis</name>
    <dbReference type="NCBI Taxonomy" id="539262"/>
    <lineage>
        <taxon>Bacteria</taxon>
        <taxon>Bacillati</taxon>
        <taxon>Bacillota</taxon>
        <taxon>Bacilli</taxon>
        <taxon>Bacillales</taxon>
        <taxon>Paenibacillaceae</taxon>
        <taxon>Paenibacillus</taxon>
    </lineage>
</organism>
<name>A0ABU1IZA3_9BACL</name>
<evidence type="ECO:0000256" key="2">
    <source>
        <dbReference type="SAM" id="Phobius"/>
    </source>
</evidence>
<dbReference type="RefSeq" id="WP_188773726.1">
    <property type="nucleotide sequence ID" value="NZ_BMMB01000001.1"/>
</dbReference>
<evidence type="ECO:0000256" key="1">
    <source>
        <dbReference type="SAM" id="MobiDB-lite"/>
    </source>
</evidence>
<dbReference type="InterPro" id="IPR045962">
    <property type="entry name" value="DUF6382"/>
</dbReference>
<feature type="domain" description="FHA" evidence="3">
    <location>
        <begin position="640"/>
        <end position="690"/>
    </location>
</feature>
<dbReference type="SUPFAM" id="SSF49879">
    <property type="entry name" value="SMAD/FHA domain"/>
    <property type="match status" value="1"/>
</dbReference>
<dbReference type="PROSITE" id="PS50006">
    <property type="entry name" value="FHA_DOMAIN"/>
    <property type="match status" value="1"/>
</dbReference>
<proteinExistence type="predicted"/>
<keyword evidence="5" id="KW-1185">Reference proteome</keyword>
<dbReference type="CDD" id="cd00060">
    <property type="entry name" value="FHA"/>
    <property type="match status" value="1"/>
</dbReference>